<dbReference type="GO" id="GO:0005737">
    <property type="term" value="C:cytoplasm"/>
    <property type="evidence" value="ECO:0000318"/>
    <property type="project" value="GO_Central"/>
</dbReference>
<feature type="compositionally biased region" description="Basic and acidic residues" evidence="6">
    <location>
        <begin position="180"/>
        <end position="195"/>
    </location>
</feature>
<dbReference type="GO" id="GO:0009408">
    <property type="term" value="P:response to heat"/>
    <property type="evidence" value="ECO:0000318"/>
    <property type="project" value="GO_Central"/>
</dbReference>
<proteinExistence type="inferred from homology"/>
<dbReference type="OMA" id="RDEHGWI"/>
<dbReference type="InterPro" id="IPR055269">
    <property type="entry name" value="Alpha-crystallin/HSP_16"/>
</dbReference>
<dbReference type="STRING" id="7070.D6WHH1"/>
<dbReference type="PRINTS" id="PR00299">
    <property type="entry name" value="ACRYSTALLIN"/>
</dbReference>
<dbReference type="InterPro" id="IPR002068">
    <property type="entry name" value="A-crystallin/Hsp20_dom"/>
</dbReference>
<protein>
    <submittedName>
        <fullName evidence="8">Protein lethal(2)essential for life-like Protein</fullName>
    </submittedName>
</protein>
<organism evidence="8 9">
    <name type="scientific">Tribolium castaneum</name>
    <name type="common">Red flour beetle</name>
    <dbReference type="NCBI Taxonomy" id="7070"/>
    <lineage>
        <taxon>Eukaryota</taxon>
        <taxon>Metazoa</taxon>
        <taxon>Ecdysozoa</taxon>
        <taxon>Arthropoda</taxon>
        <taxon>Hexapoda</taxon>
        <taxon>Insecta</taxon>
        <taxon>Pterygota</taxon>
        <taxon>Neoptera</taxon>
        <taxon>Endopterygota</taxon>
        <taxon>Coleoptera</taxon>
        <taxon>Polyphaga</taxon>
        <taxon>Cucujiformia</taxon>
        <taxon>Tenebrionidae</taxon>
        <taxon>Tenebrionidae incertae sedis</taxon>
        <taxon>Tribolium</taxon>
    </lineage>
</organism>
<dbReference type="KEGG" id="tca:664276"/>
<keyword evidence="3" id="KW-0862">Zinc</keyword>
<dbReference type="PANTHER" id="PTHR45640:SF13">
    <property type="entry name" value="HEAT SHOCK PROTEIN 22-RELATED"/>
    <property type="match status" value="1"/>
</dbReference>
<dbReference type="PROSITE" id="PS01031">
    <property type="entry name" value="SHSP"/>
    <property type="match status" value="1"/>
</dbReference>
<feature type="region of interest" description="Disordered" evidence="6">
    <location>
        <begin position="156"/>
        <end position="195"/>
    </location>
</feature>
<dbReference type="SUPFAM" id="SSF49764">
    <property type="entry name" value="HSP20-like chaperones"/>
    <property type="match status" value="1"/>
</dbReference>
<feature type="domain" description="SHSP" evidence="7">
    <location>
        <begin position="57"/>
        <end position="164"/>
    </location>
</feature>
<evidence type="ECO:0000256" key="4">
    <source>
        <dbReference type="PROSITE-ProRule" id="PRU00285"/>
    </source>
</evidence>
<accession>D6WHH1</accession>
<evidence type="ECO:0000256" key="5">
    <source>
        <dbReference type="RuleBase" id="RU003616"/>
    </source>
</evidence>
<evidence type="ECO:0000256" key="3">
    <source>
        <dbReference type="PIRSR" id="PIRSR036514-1"/>
    </source>
</evidence>
<dbReference type="HOGENOM" id="CLU_095001_1_0_1"/>
<evidence type="ECO:0000313" key="9">
    <source>
        <dbReference type="Proteomes" id="UP000007266"/>
    </source>
</evidence>
<evidence type="ECO:0000259" key="7">
    <source>
        <dbReference type="PROSITE" id="PS01031"/>
    </source>
</evidence>
<dbReference type="InterPro" id="IPR008978">
    <property type="entry name" value="HSP20-like_chaperone"/>
</dbReference>
<dbReference type="Gene3D" id="2.60.40.790">
    <property type="match status" value="1"/>
</dbReference>
<name>D6WHH1_TRICA</name>
<dbReference type="InParanoid" id="D6WHH1"/>
<dbReference type="GO" id="GO:0046872">
    <property type="term" value="F:metal ion binding"/>
    <property type="evidence" value="ECO:0007669"/>
    <property type="project" value="UniProtKB-KW"/>
</dbReference>
<dbReference type="EMBL" id="KQ971321">
    <property type="protein sequence ID" value="EFA00665.1"/>
    <property type="molecule type" value="Genomic_DNA"/>
</dbReference>
<keyword evidence="1" id="KW-0346">Stress response</keyword>
<dbReference type="PhylomeDB" id="D6WHH1"/>
<feature type="binding site" evidence="3">
    <location>
        <position position="106"/>
    </location>
    <ligand>
        <name>Zn(2+)</name>
        <dbReference type="ChEBI" id="CHEBI:29105"/>
        <label>1</label>
    </ligand>
</feature>
<dbReference type="OrthoDB" id="1431247at2759"/>
<evidence type="ECO:0000313" key="8">
    <source>
        <dbReference type="EMBL" id="EFA00665.1"/>
    </source>
</evidence>
<dbReference type="AlphaFoldDB" id="D6WHH1"/>
<dbReference type="GO" id="GO:0005634">
    <property type="term" value="C:nucleus"/>
    <property type="evidence" value="ECO:0000318"/>
    <property type="project" value="GO_Central"/>
</dbReference>
<reference evidence="8 9" key="2">
    <citation type="journal article" date="2010" name="Nucleic Acids Res.">
        <title>BeetleBase in 2010: revisions to provide comprehensive genomic information for Tribolium castaneum.</title>
        <authorList>
            <person name="Kim H.S."/>
            <person name="Murphy T."/>
            <person name="Xia J."/>
            <person name="Caragea D."/>
            <person name="Park Y."/>
            <person name="Beeman R.W."/>
            <person name="Lorenzen M.D."/>
            <person name="Butcher S."/>
            <person name="Manak J.R."/>
            <person name="Brown S.J."/>
        </authorList>
    </citation>
    <scope>GENOME REANNOTATION</scope>
    <source>
        <strain evidence="8 9">Georgia GA2</strain>
    </source>
</reference>
<dbReference type="CDD" id="cd06526">
    <property type="entry name" value="metazoan_ACD"/>
    <property type="match status" value="1"/>
</dbReference>
<gene>
    <name evidence="8" type="primary">AUGUSTUS-3.0.2_03541</name>
    <name evidence="8" type="ORF">TcasGA2_TC003541</name>
</gene>
<dbReference type="Proteomes" id="UP000007266">
    <property type="component" value="Linkage group 3"/>
</dbReference>
<keyword evidence="9" id="KW-1185">Reference proteome</keyword>
<dbReference type="Pfam" id="PF00011">
    <property type="entry name" value="HSP20"/>
    <property type="match status" value="1"/>
</dbReference>
<evidence type="ECO:0000256" key="1">
    <source>
        <dbReference type="ARBA" id="ARBA00023016"/>
    </source>
</evidence>
<evidence type="ECO:0000256" key="6">
    <source>
        <dbReference type="SAM" id="MobiDB-lite"/>
    </source>
</evidence>
<feature type="binding site" evidence="3">
    <location>
        <position position="111"/>
    </location>
    <ligand>
        <name>Zn(2+)</name>
        <dbReference type="ChEBI" id="CHEBI:29105"/>
        <label>1</label>
    </ligand>
</feature>
<feature type="compositionally biased region" description="Polar residues" evidence="6">
    <location>
        <begin position="161"/>
        <end position="172"/>
    </location>
</feature>
<reference evidence="8 9" key="1">
    <citation type="journal article" date="2008" name="Nature">
        <title>The genome of the model beetle and pest Tribolium castaneum.</title>
        <authorList>
            <consortium name="Tribolium Genome Sequencing Consortium"/>
            <person name="Richards S."/>
            <person name="Gibbs R.A."/>
            <person name="Weinstock G.M."/>
            <person name="Brown S.J."/>
            <person name="Denell R."/>
            <person name="Beeman R.W."/>
            <person name="Gibbs R."/>
            <person name="Beeman R.W."/>
            <person name="Brown S.J."/>
            <person name="Bucher G."/>
            <person name="Friedrich M."/>
            <person name="Grimmelikhuijzen C.J."/>
            <person name="Klingler M."/>
            <person name="Lorenzen M."/>
            <person name="Richards S."/>
            <person name="Roth S."/>
            <person name="Schroder R."/>
            <person name="Tautz D."/>
            <person name="Zdobnov E.M."/>
            <person name="Muzny D."/>
            <person name="Gibbs R.A."/>
            <person name="Weinstock G.M."/>
            <person name="Attaway T."/>
            <person name="Bell S."/>
            <person name="Buhay C.J."/>
            <person name="Chandrabose M.N."/>
            <person name="Chavez D."/>
            <person name="Clerk-Blankenburg K.P."/>
            <person name="Cree A."/>
            <person name="Dao M."/>
            <person name="Davis C."/>
            <person name="Chacko J."/>
            <person name="Dinh H."/>
            <person name="Dugan-Rocha S."/>
            <person name="Fowler G."/>
            <person name="Garner T.T."/>
            <person name="Garnes J."/>
            <person name="Gnirke A."/>
            <person name="Hawes A."/>
            <person name="Hernandez J."/>
            <person name="Hines S."/>
            <person name="Holder M."/>
            <person name="Hume J."/>
            <person name="Jhangiani S.N."/>
            <person name="Joshi V."/>
            <person name="Khan Z.M."/>
            <person name="Jackson L."/>
            <person name="Kovar C."/>
            <person name="Kowis A."/>
            <person name="Lee S."/>
            <person name="Lewis L.R."/>
            <person name="Margolis J."/>
            <person name="Morgan M."/>
            <person name="Nazareth L.V."/>
            <person name="Nguyen N."/>
            <person name="Okwuonu G."/>
            <person name="Parker D."/>
            <person name="Richards S."/>
            <person name="Ruiz S.J."/>
            <person name="Santibanez J."/>
            <person name="Savard J."/>
            <person name="Scherer S.E."/>
            <person name="Schneider B."/>
            <person name="Sodergren E."/>
            <person name="Tautz D."/>
            <person name="Vattahil S."/>
            <person name="Villasana D."/>
            <person name="White C.S."/>
            <person name="Wright R."/>
            <person name="Park Y."/>
            <person name="Beeman R.W."/>
            <person name="Lord J."/>
            <person name="Oppert B."/>
            <person name="Lorenzen M."/>
            <person name="Brown S."/>
            <person name="Wang L."/>
            <person name="Savard J."/>
            <person name="Tautz D."/>
            <person name="Richards S."/>
            <person name="Weinstock G."/>
            <person name="Gibbs R.A."/>
            <person name="Liu Y."/>
            <person name="Worley K."/>
            <person name="Weinstock G."/>
            <person name="Elsik C.G."/>
            <person name="Reese J.T."/>
            <person name="Elhaik E."/>
            <person name="Landan G."/>
            <person name="Graur D."/>
            <person name="Arensburger P."/>
            <person name="Atkinson P."/>
            <person name="Beeman R.W."/>
            <person name="Beidler J."/>
            <person name="Brown S.J."/>
            <person name="Demuth J.P."/>
            <person name="Drury D.W."/>
            <person name="Du Y.Z."/>
            <person name="Fujiwara H."/>
            <person name="Lorenzen M."/>
            <person name="Maselli V."/>
            <person name="Osanai M."/>
            <person name="Park Y."/>
            <person name="Robertson H.M."/>
            <person name="Tu Z."/>
            <person name="Wang J.J."/>
            <person name="Wang S."/>
            <person name="Richards S."/>
            <person name="Song H."/>
            <person name="Zhang L."/>
            <person name="Sodergren E."/>
            <person name="Werner D."/>
            <person name="Stanke M."/>
            <person name="Morgenstern B."/>
            <person name="Solovyev V."/>
            <person name="Kosarev P."/>
            <person name="Brown G."/>
            <person name="Chen H.C."/>
            <person name="Ermolaeva O."/>
            <person name="Hlavina W."/>
            <person name="Kapustin Y."/>
            <person name="Kiryutin B."/>
            <person name="Kitts P."/>
            <person name="Maglott D."/>
            <person name="Pruitt K."/>
            <person name="Sapojnikov V."/>
            <person name="Souvorov A."/>
            <person name="Mackey A.J."/>
            <person name="Waterhouse R.M."/>
            <person name="Wyder S."/>
            <person name="Zdobnov E.M."/>
            <person name="Zdobnov E.M."/>
            <person name="Wyder S."/>
            <person name="Kriventseva E.V."/>
            <person name="Kadowaki T."/>
            <person name="Bork P."/>
            <person name="Aranda M."/>
            <person name="Bao R."/>
            <person name="Beermann A."/>
            <person name="Berns N."/>
            <person name="Bolognesi R."/>
            <person name="Bonneton F."/>
            <person name="Bopp D."/>
            <person name="Brown S.J."/>
            <person name="Bucher G."/>
            <person name="Butts T."/>
            <person name="Chaumot A."/>
            <person name="Denell R.E."/>
            <person name="Ferrier D.E."/>
            <person name="Friedrich M."/>
            <person name="Gordon C.M."/>
            <person name="Jindra M."/>
            <person name="Klingler M."/>
            <person name="Lan Q."/>
            <person name="Lattorff H.M."/>
            <person name="Laudet V."/>
            <person name="von Levetsow C."/>
            <person name="Liu Z."/>
            <person name="Lutz R."/>
            <person name="Lynch J.A."/>
            <person name="da Fonseca R.N."/>
            <person name="Posnien N."/>
            <person name="Reuter R."/>
            <person name="Roth S."/>
            <person name="Savard J."/>
            <person name="Schinko J.B."/>
            <person name="Schmitt C."/>
            <person name="Schoppmeier M."/>
            <person name="Schroder R."/>
            <person name="Shippy T.D."/>
            <person name="Simonnet F."/>
            <person name="Marques-Souza H."/>
            <person name="Tautz D."/>
            <person name="Tomoyasu Y."/>
            <person name="Trauner J."/>
            <person name="Van der Zee M."/>
            <person name="Vervoort M."/>
            <person name="Wittkopp N."/>
            <person name="Wimmer E.A."/>
            <person name="Yang X."/>
            <person name="Jones A.K."/>
            <person name="Sattelle D.B."/>
            <person name="Ebert P.R."/>
            <person name="Nelson D."/>
            <person name="Scott J.G."/>
            <person name="Beeman R.W."/>
            <person name="Muthukrishnan S."/>
            <person name="Kramer K.J."/>
            <person name="Arakane Y."/>
            <person name="Beeman R.W."/>
            <person name="Zhu Q."/>
            <person name="Hogenkamp D."/>
            <person name="Dixit R."/>
            <person name="Oppert B."/>
            <person name="Jiang H."/>
            <person name="Zou Z."/>
            <person name="Marshall J."/>
            <person name="Elpidina E."/>
            <person name="Vinokurov K."/>
            <person name="Oppert C."/>
            <person name="Zou Z."/>
            <person name="Evans J."/>
            <person name="Lu Z."/>
            <person name="Zhao P."/>
            <person name="Sumathipala N."/>
            <person name="Altincicek B."/>
            <person name="Vilcinskas A."/>
            <person name="Williams M."/>
            <person name="Hultmark D."/>
            <person name="Hetru C."/>
            <person name="Jiang H."/>
            <person name="Grimmelikhuijzen C.J."/>
            <person name="Hauser F."/>
            <person name="Cazzamali G."/>
            <person name="Williamson M."/>
            <person name="Park Y."/>
            <person name="Li B."/>
            <person name="Tanaka Y."/>
            <person name="Predel R."/>
            <person name="Neupert S."/>
            <person name="Schachtner J."/>
            <person name="Verleyen P."/>
            <person name="Raible F."/>
            <person name="Bork P."/>
            <person name="Friedrich M."/>
            <person name="Walden K.K."/>
            <person name="Robertson H.M."/>
            <person name="Angeli S."/>
            <person name="Foret S."/>
            <person name="Bucher G."/>
            <person name="Schuetz S."/>
            <person name="Maleszka R."/>
            <person name="Wimmer E.A."/>
            <person name="Beeman R.W."/>
            <person name="Lorenzen M."/>
            <person name="Tomoyasu Y."/>
            <person name="Miller S.C."/>
            <person name="Grossmann D."/>
            <person name="Bucher G."/>
        </authorList>
    </citation>
    <scope>NUCLEOTIDE SEQUENCE [LARGE SCALE GENOMIC DNA]</scope>
    <source>
        <strain evidence="8 9">Georgia GA2</strain>
    </source>
</reference>
<dbReference type="PIRSF" id="PIRSF036514">
    <property type="entry name" value="Sm_HSP_B1"/>
    <property type="match status" value="1"/>
</dbReference>
<dbReference type="GO" id="GO:0051082">
    <property type="term" value="F:unfolded protein binding"/>
    <property type="evidence" value="ECO:0000318"/>
    <property type="project" value="GO_Central"/>
</dbReference>
<comment type="similarity">
    <text evidence="2 4 5">Belongs to the small heat shock protein (HSP20) family.</text>
</comment>
<dbReference type="eggNOG" id="KOG3591">
    <property type="taxonomic scope" value="Eukaryota"/>
</dbReference>
<dbReference type="PANTHER" id="PTHR45640">
    <property type="entry name" value="HEAT SHOCK PROTEIN HSP-12.2-RELATED"/>
    <property type="match status" value="1"/>
</dbReference>
<sequence>MALLSFVTDPLDYFRPSLLLDQQFGMGLDDDDFLQPCLPRKVRRMMLTSPYARPWRSQASKKDKGSTLSVDKDKFQVSLDVQQFTPEEITVKASDDTITIEGKHEEKEDEHGFISRHFIRKYKLPEGHDISQVTSKLSTDGVLTITAPKSEEKIKERNIPISFTGQPSQIEATPTIEVGADDKKPEEKKEARKRK</sequence>
<evidence type="ECO:0000256" key="2">
    <source>
        <dbReference type="PIRNR" id="PIRNR036514"/>
    </source>
</evidence>
<dbReference type="GO" id="GO:0042026">
    <property type="term" value="P:protein refolding"/>
    <property type="evidence" value="ECO:0000318"/>
    <property type="project" value="GO_Central"/>
</dbReference>
<feature type="binding site" evidence="3">
    <location>
        <position position="104"/>
    </location>
    <ligand>
        <name>Zn(2+)</name>
        <dbReference type="ChEBI" id="CHEBI:29105"/>
        <label>1</label>
    </ligand>
</feature>
<dbReference type="InterPro" id="IPR001436">
    <property type="entry name" value="Alpha-crystallin/sHSP_animal"/>
</dbReference>
<keyword evidence="3" id="KW-0479">Metal-binding</keyword>